<keyword evidence="9" id="KW-1185">Reference proteome</keyword>
<dbReference type="Gene3D" id="3.30.200.20">
    <property type="entry name" value="Phosphorylase Kinase, domain 1"/>
    <property type="match status" value="1"/>
</dbReference>
<gene>
    <name evidence="8" type="primary">prkC_37</name>
    <name evidence="8" type="ORF">ENSA5_56630</name>
</gene>
<dbReference type="Pfam" id="PF00069">
    <property type="entry name" value="Pkinase"/>
    <property type="match status" value="1"/>
</dbReference>
<evidence type="ECO:0000313" key="9">
    <source>
        <dbReference type="Proteomes" id="UP000237968"/>
    </source>
</evidence>
<keyword evidence="1 8" id="KW-0808">Transferase</keyword>
<dbReference type="PROSITE" id="PS00108">
    <property type="entry name" value="PROTEIN_KINASE_ST"/>
    <property type="match status" value="1"/>
</dbReference>
<dbReference type="SUPFAM" id="SSF48452">
    <property type="entry name" value="TPR-like"/>
    <property type="match status" value="2"/>
</dbReference>
<accession>A0A2S9XEM2</accession>
<dbReference type="InterPro" id="IPR008271">
    <property type="entry name" value="Ser/Thr_kinase_AS"/>
</dbReference>
<dbReference type="Gene3D" id="1.25.40.10">
    <property type="entry name" value="Tetratricopeptide repeat domain"/>
    <property type="match status" value="1"/>
</dbReference>
<dbReference type="AlphaFoldDB" id="A0A2S9XEM2"/>
<dbReference type="InterPro" id="IPR011990">
    <property type="entry name" value="TPR-like_helical_dom_sf"/>
</dbReference>
<dbReference type="InterPro" id="IPR000719">
    <property type="entry name" value="Prot_kinase_dom"/>
</dbReference>
<evidence type="ECO:0000256" key="2">
    <source>
        <dbReference type="ARBA" id="ARBA00022741"/>
    </source>
</evidence>
<dbReference type="EC" id="2.7.11.1" evidence="8"/>
<dbReference type="Gene3D" id="1.10.510.10">
    <property type="entry name" value="Transferase(Phosphotransferase) domain 1"/>
    <property type="match status" value="1"/>
</dbReference>
<dbReference type="PROSITE" id="PS50011">
    <property type="entry name" value="PROTEIN_KINASE_DOM"/>
    <property type="match status" value="1"/>
</dbReference>
<feature type="domain" description="Protein kinase" evidence="7">
    <location>
        <begin position="51"/>
        <end position="307"/>
    </location>
</feature>
<sequence>MTPPSQPAAATLVEAGSGSERARTSPEQLRAIAAVRSRLFGEAPEVRIGRYVLERQLGVGGMGEVYLAEDPELGRKVAVKQVRAELGSPAQRARLVREAQTLARLSHPNVVQVHEVGDDEGETYLAMEYVEGLSLARWLAAEARSWTAILAVFVDAGRGLAAAHSAELVHRDFKPANVLIGRDGRPRVADFGLALGPGELDTASLNVAGTIRYMALEQLRGQAIDGRADQFSFCVALYEALWDQRPFGPSTDVRARVRELEADRPAAPPWSSRVPRRVWAALRRGLRCDPEQRWPSMRALLDVLDRIPRQRRRRRVAGLTIPLVASLGLGLAAHLSELASPCREVDGELAELWNPTRRAELGAAFEASAVAHADASSVRVRDRLDAWTKRWLAARVEQCQAAASSRDDPALARARRACLERQRQGFATLVEGLAAANPAAIERAVEASSRLPSPERCEAAALVDGPAPAPAELQRSVEQLRLALTEAEVWRQLGQADPDHTRELLARARALGYGPVEAEALAERGRSELAAGSAARGLDELDAAAKLALATGHRRLLAELWTSLALHRLTDYPDPDAGPELLELAEAAWFELSPTPDVRARLALGQGWVASDPARAAEAFERALELDAAGPIAPRALSALAELAEGDEALRLRQRALVTAEEVFGPEHPVTARHVYNLGVVHHSRGELDAAEPLFVRAVELWTAAHEAREHPDLARAHLLLADMCLRAGDLDGAREHALALAAIQAQTLPPDHADLGDAPMLLGRVAALRGDRRAALEYIREALARYEASDGPGDDRVLALRLDLAGRQLSLNDRAAAAATYAEVLTFDPAPPRAALAHLGLAEIALRDGDLAGSREQLGAIEALGLDALGGQRVSYELLRALVALRGGCRGCAAAFRERIAAAILADDWTLELLEPWFEELELSPRERAQLGLLVHPRR</sequence>
<evidence type="ECO:0000256" key="1">
    <source>
        <dbReference type="ARBA" id="ARBA00022679"/>
    </source>
</evidence>
<evidence type="ECO:0000259" key="7">
    <source>
        <dbReference type="PROSITE" id="PS50011"/>
    </source>
</evidence>
<name>A0A2S9XEM2_9BACT</name>
<dbReference type="CDD" id="cd14014">
    <property type="entry name" value="STKc_PknB_like"/>
    <property type="match status" value="1"/>
</dbReference>
<dbReference type="InterPro" id="IPR017441">
    <property type="entry name" value="Protein_kinase_ATP_BS"/>
</dbReference>
<proteinExistence type="predicted"/>
<keyword evidence="4 5" id="KW-0067">ATP-binding</keyword>
<dbReference type="RefSeq" id="WP_106394881.1">
    <property type="nucleotide sequence ID" value="NZ_PVNK01000248.1"/>
</dbReference>
<feature type="region of interest" description="Disordered" evidence="6">
    <location>
        <begin position="1"/>
        <end position="25"/>
    </location>
</feature>
<evidence type="ECO:0000256" key="5">
    <source>
        <dbReference type="PROSITE-ProRule" id="PRU10141"/>
    </source>
</evidence>
<keyword evidence="2 5" id="KW-0547">Nucleotide-binding</keyword>
<evidence type="ECO:0000313" key="8">
    <source>
        <dbReference type="EMBL" id="PRP91314.1"/>
    </source>
</evidence>
<dbReference type="OrthoDB" id="5491805at2"/>
<evidence type="ECO:0000256" key="6">
    <source>
        <dbReference type="SAM" id="MobiDB-lite"/>
    </source>
</evidence>
<dbReference type="Proteomes" id="UP000237968">
    <property type="component" value="Unassembled WGS sequence"/>
</dbReference>
<dbReference type="PANTHER" id="PTHR43289">
    <property type="entry name" value="MITOGEN-ACTIVATED PROTEIN KINASE KINASE KINASE 20-RELATED"/>
    <property type="match status" value="1"/>
</dbReference>
<reference evidence="8 9" key="1">
    <citation type="submission" date="2018-03" db="EMBL/GenBank/DDBJ databases">
        <title>Draft Genome Sequences of the Obligatory Marine Myxobacteria Enhygromyxa salina SWB005.</title>
        <authorList>
            <person name="Poehlein A."/>
            <person name="Moghaddam J.A."/>
            <person name="Harms H."/>
            <person name="Alanjari M."/>
            <person name="Koenig G.M."/>
            <person name="Daniel R."/>
            <person name="Schaeberle T.F."/>
        </authorList>
    </citation>
    <scope>NUCLEOTIDE SEQUENCE [LARGE SCALE GENOMIC DNA]</scope>
    <source>
        <strain evidence="8 9">SWB005</strain>
    </source>
</reference>
<dbReference type="SUPFAM" id="SSF56112">
    <property type="entry name" value="Protein kinase-like (PK-like)"/>
    <property type="match status" value="1"/>
</dbReference>
<dbReference type="Pfam" id="PF13424">
    <property type="entry name" value="TPR_12"/>
    <property type="match status" value="1"/>
</dbReference>
<dbReference type="Pfam" id="PF13432">
    <property type="entry name" value="TPR_16"/>
    <property type="match status" value="1"/>
</dbReference>
<dbReference type="InterPro" id="IPR011009">
    <property type="entry name" value="Kinase-like_dom_sf"/>
</dbReference>
<dbReference type="GO" id="GO:0005524">
    <property type="term" value="F:ATP binding"/>
    <property type="evidence" value="ECO:0007669"/>
    <property type="project" value="UniProtKB-UniRule"/>
</dbReference>
<keyword evidence="3 8" id="KW-0418">Kinase</keyword>
<dbReference type="GO" id="GO:0004674">
    <property type="term" value="F:protein serine/threonine kinase activity"/>
    <property type="evidence" value="ECO:0007669"/>
    <property type="project" value="UniProtKB-EC"/>
</dbReference>
<evidence type="ECO:0000256" key="3">
    <source>
        <dbReference type="ARBA" id="ARBA00022777"/>
    </source>
</evidence>
<protein>
    <submittedName>
        <fullName evidence="8">Serine/threonine-protein kinase PrkC</fullName>
        <ecNumber evidence="8">2.7.11.1</ecNumber>
    </submittedName>
</protein>
<dbReference type="PROSITE" id="PS00107">
    <property type="entry name" value="PROTEIN_KINASE_ATP"/>
    <property type="match status" value="1"/>
</dbReference>
<dbReference type="PANTHER" id="PTHR43289:SF6">
    <property type="entry name" value="SERINE_THREONINE-PROTEIN KINASE NEKL-3"/>
    <property type="match status" value="1"/>
</dbReference>
<organism evidence="8 9">
    <name type="scientific">Enhygromyxa salina</name>
    <dbReference type="NCBI Taxonomy" id="215803"/>
    <lineage>
        <taxon>Bacteria</taxon>
        <taxon>Pseudomonadati</taxon>
        <taxon>Myxococcota</taxon>
        <taxon>Polyangia</taxon>
        <taxon>Nannocystales</taxon>
        <taxon>Nannocystaceae</taxon>
        <taxon>Enhygromyxa</taxon>
    </lineage>
</organism>
<feature type="binding site" evidence="5">
    <location>
        <position position="80"/>
    </location>
    <ligand>
        <name>ATP</name>
        <dbReference type="ChEBI" id="CHEBI:30616"/>
    </ligand>
</feature>
<dbReference type="EMBL" id="PVNK01000248">
    <property type="protein sequence ID" value="PRP91314.1"/>
    <property type="molecule type" value="Genomic_DNA"/>
</dbReference>
<comment type="caution">
    <text evidence="8">The sequence shown here is derived from an EMBL/GenBank/DDBJ whole genome shotgun (WGS) entry which is preliminary data.</text>
</comment>
<evidence type="ECO:0000256" key="4">
    <source>
        <dbReference type="ARBA" id="ARBA00022840"/>
    </source>
</evidence>